<dbReference type="PANTHER" id="PTHR35007:SF1">
    <property type="entry name" value="PILUS ASSEMBLY PROTEIN"/>
    <property type="match status" value="1"/>
</dbReference>
<sequence length="317" mass="35471">MNPILYIVAIPTLVLFIAAIWAVLSRPQESPAQARLQAWLNWEKQQGTSTLPPRQTPRRESLFDAIVSNNFLPELSRMLTQVNSPYNVVTFLLLILLSGVGSGVLTSLFTSDPLQIGIVALACGATPYLVLLYNKQQYLQQMESQLPQALDMLAQSLWAGHTIQTGIRIIGDDFEEPICSEFRRTAESIELGTPLPSALDELALRVDIADLRFFITSVLVQRETGGNLAEIITRTADIIRERLEFKDRIKALSAEGKISAYILLAMPVALAVYFYLTHPKHFEAIFQWQWGAVTLTATAIWMVIGMVVIQWMVKIDV</sequence>
<dbReference type="Gene3D" id="1.20.81.30">
    <property type="entry name" value="Type II secretion system (T2SS), domain F"/>
    <property type="match status" value="1"/>
</dbReference>
<evidence type="ECO:0000256" key="1">
    <source>
        <dbReference type="ARBA" id="ARBA00004651"/>
    </source>
</evidence>
<evidence type="ECO:0000256" key="3">
    <source>
        <dbReference type="ARBA" id="ARBA00022692"/>
    </source>
</evidence>
<keyword evidence="5 6" id="KW-0472">Membrane</keyword>
<evidence type="ECO:0000256" key="2">
    <source>
        <dbReference type="ARBA" id="ARBA00022475"/>
    </source>
</evidence>
<dbReference type="EMBL" id="AZHW01000061">
    <property type="protein sequence ID" value="ETX03306.1"/>
    <property type="molecule type" value="Genomic_DNA"/>
</dbReference>
<gene>
    <name evidence="8" type="ORF">ETSY1_00405</name>
</gene>
<evidence type="ECO:0000259" key="7">
    <source>
        <dbReference type="Pfam" id="PF00482"/>
    </source>
</evidence>
<keyword evidence="4 6" id="KW-1133">Transmembrane helix</keyword>
<feature type="transmembrane region" description="Helical" evidence="6">
    <location>
        <begin position="258"/>
        <end position="276"/>
    </location>
</feature>
<dbReference type="Pfam" id="PF00482">
    <property type="entry name" value="T2SSF"/>
    <property type="match status" value="1"/>
</dbReference>
<comment type="subcellular location">
    <subcellularLocation>
        <location evidence="1">Cell membrane</location>
        <topology evidence="1">Multi-pass membrane protein</topology>
    </subcellularLocation>
</comment>
<dbReference type="InterPro" id="IPR042094">
    <property type="entry name" value="T2SS_GspF_sf"/>
</dbReference>
<feature type="transmembrane region" description="Helical" evidence="6">
    <location>
        <begin position="86"/>
        <end position="108"/>
    </location>
</feature>
<dbReference type="PATRIC" id="fig|1429438.4.peg.268"/>
<evidence type="ECO:0000256" key="6">
    <source>
        <dbReference type="SAM" id="Phobius"/>
    </source>
</evidence>
<feature type="transmembrane region" description="Helical" evidence="6">
    <location>
        <begin position="6"/>
        <end position="24"/>
    </location>
</feature>
<name>W4M026_ENTF1</name>
<dbReference type="PANTHER" id="PTHR35007">
    <property type="entry name" value="INTEGRAL MEMBRANE PROTEIN-RELATED"/>
    <property type="match status" value="1"/>
</dbReference>
<dbReference type="InterPro" id="IPR018076">
    <property type="entry name" value="T2SS_GspF_dom"/>
</dbReference>
<dbReference type="HOGENOM" id="CLU_064305_0_1_7"/>
<proteinExistence type="predicted"/>
<evidence type="ECO:0000256" key="5">
    <source>
        <dbReference type="ARBA" id="ARBA00023136"/>
    </source>
</evidence>
<comment type="caution">
    <text evidence="8">The sequence shown here is derived from an EMBL/GenBank/DDBJ whole genome shotgun (WGS) entry which is preliminary data.</text>
</comment>
<organism evidence="8 9">
    <name type="scientific">Entotheonella factor</name>
    <dbReference type="NCBI Taxonomy" id="1429438"/>
    <lineage>
        <taxon>Bacteria</taxon>
        <taxon>Pseudomonadati</taxon>
        <taxon>Nitrospinota/Tectimicrobiota group</taxon>
        <taxon>Candidatus Tectimicrobiota</taxon>
        <taxon>Candidatus Entotheonellia</taxon>
        <taxon>Candidatus Entotheonellales</taxon>
        <taxon>Candidatus Entotheonellaceae</taxon>
        <taxon>Candidatus Entotheonella</taxon>
    </lineage>
</organism>
<keyword evidence="3 6" id="KW-0812">Transmembrane</keyword>
<reference evidence="8 9" key="1">
    <citation type="journal article" date="2014" name="Nature">
        <title>An environmental bacterial taxon with a large and distinct metabolic repertoire.</title>
        <authorList>
            <person name="Wilson M.C."/>
            <person name="Mori T."/>
            <person name="Ruckert C."/>
            <person name="Uria A.R."/>
            <person name="Helf M.J."/>
            <person name="Takada K."/>
            <person name="Gernert C."/>
            <person name="Steffens U.A."/>
            <person name="Heycke N."/>
            <person name="Schmitt S."/>
            <person name="Rinke C."/>
            <person name="Helfrich E.J."/>
            <person name="Brachmann A.O."/>
            <person name="Gurgui C."/>
            <person name="Wakimoto T."/>
            <person name="Kracht M."/>
            <person name="Crusemann M."/>
            <person name="Hentschel U."/>
            <person name="Abe I."/>
            <person name="Matsunaga S."/>
            <person name="Kalinowski J."/>
            <person name="Takeyama H."/>
            <person name="Piel J."/>
        </authorList>
    </citation>
    <scope>NUCLEOTIDE SEQUENCE [LARGE SCALE GENOMIC DNA]</scope>
    <source>
        <strain evidence="9">TSY1</strain>
    </source>
</reference>
<keyword evidence="2" id="KW-1003">Cell membrane</keyword>
<dbReference type="Proteomes" id="UP000019141">
    <property type="component" value="Unassembled WGS sequence"/>
</dbReference>
<dbReference type="AlphaFoldDB" id="W4M026"/>
<feature type="domain" description="Type II secretion system protein GspF" evidence="7">
    <location>
        <begin position="150"/>
        <end position="274"/>
    </location>
</feature>
<evidence type="ECO:0000313" key="8">
    <source>
        <dbReference type="EMBL" id="ETX03306.1"/>
    </source>
</evidence>
<feature type="transmembrane region" description="Helical" evidence="6">
    <location>
        <begin position="288"/>
        <end position="313"/>
    </location>
</feature>
<accession>W4M026</accession>
<evidence type="ECO:0000256" key="4">
    <source>
        <dbReference type="ARBA" id="ARBA00022989"/>
    </source>
</evidence>
<keyword evidence="9" id="KW-1185">Reference proteome</keyword>
<feature type="transmembrane region" description="Helical" evidence="6">
    <location>
        <begin position="114"/>
        <end position="133"/>
    </location>
</feature>
<dbReference type="GO" id="GO:0005886">
    <property type="term" value="C:plasma membrane"/>
    <property type="evidence" value="ECO:0007669"/>
    <property type="project" value="UniProtKB-SubCell"/>
</dbReference>
<evidence type="ECO:0000313" key="9">
    <source>
        <dbReference type="Proteomes" id="UP000019141"/>
    </source>
</evidence>
<protein>
    <recommendedName>
        <fullName evidence="7">Type II secretion system protein GspF domain-containing protein</fullName>
    </recommendedName>
</protein>